<feature type="compositionally biased region" description="Low complexity" evidence="8">
    <location>
        <begin position="431"/>
        <end position="445"/>
    </location>
</feature>
<dbReference type="Gene3D" id="6.10.280.150">
    <property type="match status" value="1"/>
</dbReference>
<dbReference type="Pfam" id="PF00568">
    <property type="entry name" value="WH1"/>
    <property type="match status" value="1"/>
</dbReference>
<feature type="compositionally biased region" description="Pro residues" evidence="8">
    <location>
        <begin position="412"/>
        <end position="422"/>
    </location>
</feature>
<dbReference type="InterPro" id="IPR011026">
    <property type="entry name" value="WAS_C"/>
</dbReference>
<dbReference type="InterPro" id="IPR036936">
    <property type="entry name" value="CRIB_dom_sf"/>
</dbReference>
<dbReference type="InterPro" id="IPR000697">
    <property type="entry name" value="WH1/EVH1_dom"/>
</dbReference>
<evidence type="ECO:0000256" key="6">
    <source>
        <dbReference type="ARBA" id="ARBA00023212"/>
    </source>
</evidence>
<dbReference type="SMART" id="SM00246">
    <property type="entry name" value="WH2"/>
    <property type="match status" value="2"/>
</dbReference>
<reference evidence="13 14" key="1">
    <citation type="submission" date="2025-04" db="UniProtKB">
        <authorList>
            <consortium name="RefSeq"/>
        </authorList>
    </citation>
    <scope>IDENTIFICATION</scope>
</reference>
<feature type="region of interest" description="Disordered" evidence="8">
    <location>
        <begin position="528"/>
        <end position="549"/>
    </location>
</feature>
<evidence type="ECO:0000259" key="11">
    <source>
        <dbReference type="PROSITE" id="PS51082"/>
    </source>
</evidence>
<protein>
    <submittedName>
        <fullName evidence="13 14">Neural Wiskott-Aldrich syndrome protein</fullName>
    </submittedName>
</protein>
<comment type="subcellular location">
    <subcellularLocation>
        <location evidence="2">Cytoplasm</location>
        <location evidence="2">Cytoskeleton</location>
    </subcellularLocation>
    <subcellularLocation>
        <location evidence="1">Nucleus</location>
    </subcellularLocation>
</comment>
<dbReference type="InterPro" id="IPR000095">
    <property type="entry name" value="CRIB_dom"/>
</dbReference>
<dbReference type="InterPro" id="IPR003124">
    <property type="entry name" value="WH2_dom"/>
</dbReference>
<evidence type="ECO:0000256" key="1">
    <source>
        <dbReference type="ARBA" id="ARBA00004123"/>
    </source>
</evidence>
<feature type="compositionally biased region" description="Pro residues" evidence="8">
    <location>
        <begin position="335"/>
        <end position="367"/>
    </location>
</feature>
<feature type="compositionally biased region" description="Low complexity" evidence="8">
    <location>
        <begin position="368"/>
        <end position="378"/>
    </location>
</feature>
<evidence type="ECO:0000256" key="3">
    <source>
        <dbReference type="ARBA" id="ARBA00022490"/>
    </source>
</evidence>
<evidence type="ECO:0000313" key="14">
    <source>
        <dbReference type="RefSeq" id="XP_015592178.1"/>
    </source>
</evidence>
<sequence length="549" mass="61338">MKSGSRNENRGSVVLKPEENEQVYGLIGNRCQCLAAGVIQLYVTEPPLHREWIKRNTGIITFIRDNPKHSFFLRLYCLQKKAMLWEHELYSPMDYKSPTSYFHTFEGEDCMTAFNFADETDALILRSVVLEKLNTKRQRRQERRSRMEVDSQHGVTLPRMSQSNTSTFGFSQVSTSTNLLNGSPSATGVNRSISSSSMYKTKKTKWKKDTKRRLTAADISSPSNFRHVAHMGWREENKSLETEAETLDPDLKQFFNKVGVSETQLRDPETRDFIYDFIENRGNMKVFEEVSGHSSTVQSRNQAATPQELGAPPPIPVRTVPVSPNIQTNSYPTRNAPPPPPPRTNLPPPPRSVPPVHRPLPSRPQAPLPSSVSSISSTPPSPPTAPTTHSLPTLPPPPPPPPPSRGTSIAAAPPPPPPPPLPSFNEFDAENVNSTNSTNNNNNNNGDCPEPMAMLMQSIRSGTTLRKVNKNEEKPPLEEDPRDDLLNQIRRGIELKPVTNIPEKPRPFLNLHDGLADALSRALAERARVIHSDSEYSTSDTSDDDEWDD</sequence>
<keyword evidence="12" id="KW-1185">Reference proteome</keyword>
<feature type="domain" description="WH2" evidence="11">
    <location>
        <begin position="481"/>
        <end position="498"/>
    </location>
</feature>
<feature type="region of interest" description="Disordered" evidence="8">
    <location>
        <begin position="289"/>
        <end position="451"/>
    </location>
</feature>
<dbReference type="GeneID" id="107266326"/>
<dbReference type="GO" id="GO:0003779">
    <property type="term" value="F:actin binding"/>
    <property type="evidence" value="ECO:0007669"/>
    <property type="project" value="InterPro"/>
</dbReference>
<evidence type="ECO:0000256" key="7">
    <source>
        <dbReference type="ARBA" id="ARBA00023242"/>
    </source>
</evidence>
<evidence type="ECO:0000313" key="16">
    <source>
        <dbReference type="RefSeq" id="XP_024939339.1"/>
    </source>
</evidence>
<dbReference type="FunFam" id="2.30.29.30:FF:000130">
    <property type="entry name" value="neural Wiskott-Aldrich syndrome protein"/>
    <property type="match status" value="1"/>
</dbReference>
<organism evidence="12 15">
    <name type="scientific">Cephus cinctus</name>
    <name type="common">Wheat stem sawfly</name>
    <dbReference type="NCBI Taxonomy" id="211228"/>
    <lineage>
        <taxon>Eukaryota</taxon>
        <taxon>Metazoa</taxon>
        <taxon>Ecdysozoa</taxon>
        <taxon>Arthropoda</taxon>
        <taxon>Hexapoda</taxon>
        <taxon>Insecta</taxon>
        <taxon>Pterygota</taxon>
        <taxon>Neoptera</taxon>
        <taxon>Endopterygota</taxon>
        <taxon>Hymenoptera</taxon>
        <taxon>Cephoidea</taxon>
        <taxon>Cephidae</taxon>
        <taxon>Cephus</taxon>
    </lineage>
</organism>
<keyword evidence="3" id="KW-0963">Cytoplasm</keyword>
<evidence type="ECO:0000256" key="4">
    <source>
        <dbReference type="ARBA" id="ARBA00022553"/>
    </source>
</evidence>
<accession>A0AAJ7REC7</accession>
<dbReference type="Gene3D" id="2.30.29.30">
    <property type="entry name" value="Pleckstrin-homology domain (PH domain)/Phosphotyrosine-binding domain (PTB)"/>
    <property type="match status" value="1"/>
</dbReference>
<dbReference type="SMART" id="SM00285">
    <property type="entry name" value="PBD"/>
    <property type="match status" value="1"/>
</dbReference>
<evidence type="ECO:0000256" key="2">
    <source>
        <dbReference type="ARBA" id="ARBA00004245"/>
    </source>
</evidence>
<keyword evidence="5" id="KW-0677">Repeat</keyword>
<keyword evidence="6" id="KW-0206">Cytoskeleton</keyword>
<dbReference type="RefSeq" id="XP_024939339.1">
    <property type="nucleotide sequence ID" value="XM_025083571.1"/>
</dbReference>
<dbReference type="Gene3D" id="3.90.810.10">
    <property type="entry name" value="CRIB domain"/>
    <property type="match status" value="1"/>
</dbReference>
<dbReference type="RefSeq" id="XP_015592178.1">
    <property type="nucleotide sequence ID" value="XM_015736692.2"/>
</dbReference>
<dbReference type="SMART" id="SM00461">
    <property type="entry name" value="WH1"/>
    <property type="match status" value="1"/>
</dbReference>
<gene>
    <name evidence="13 14 15 16" type="primary">LOC107266326</name>
</gene>
<name>A0AAJ7REC7_CEPCN</name>
<dbReference type="AlphaFoldDB" id="A0AAJ7REC7"/>
<dbReference type="Pfam" id="PF00786">
    <property type="entry name" value="PBD"/>
    <property type="match status" value="1"/>
</dbReference>
<feature type="compositionally biased region" description="Pro residues" evidence="8">
    <location>
        <begin position="393"/>
        <end position="404"/>
    </location>
</feature>
<dbReference type="Proteomes" id="UP000694920">
    <property type="component" value="Unplaced"/>
</dbReference>
<dbReference type="PROSITE" id="PS51082">
    <property type="entry name" value="WH2"/>
    <property type="match status" value="2"/>
</dbReference>
<feature type="compositionally biased region" description="Polar residues" evidence="8">
    <location>
        <begin position="292"/>
        <end position="305"/>
    </location>
</feature>
<dbReference type="PROSITE" id="PS50229">
    <property type="entry name" value="WH1"/>
    <property type="match status" value="1"/>
</dbReference>
<evidence type="ECO:0000256" key="5">
    <source>
        <dbReference type="ARBA" id="ARBA00022737"/>
    </source>
</evidence>
<feature type="domain" description="CRIB" evidence="9">
    <location>
        <begin position="219"/>
        <end position="232"/>
    </location>
</feature>
<dbReference type="GO" id="GO:0005856">
    <property type="term" value="C:cytoskeleton"/>
    <property type="evidence" value="ECO:0007669"/>
    <property type="project" value="UniProtKB-SubCell"/>
</dbReference>
<dbReference type="InterPro" id="IPR033927">
    <property type="entry name" value="WASPfam_EVH1"/>
</dbReference>
<keyword evidence="7" id="KW-0539">Nucleus</keyword>
<evidence type="ECO:0000313" key="13">
    <source>
        <dbReference type="RefSeq" id="XP_015592177.1"/>
    </source>
</evidence>
<evidence type="ECO:0000259" key="10">
    <source>
        <dbReference type="PROSITE" id="PS50229"/>
    </source>
</evidence>
<keyword evidence="4" id="KW-0597">Phosphoprotein</keyword>
<dbReference type="PANTHER" id="PTHR11202">
    <property type="entry name" value="SPROUTY-RELATED, EVH1 DOMAIN-CONTAINING PROTEIN FAMILY MEMBER"/>
    <property type="match status" value="1"/>
</dbReference>
<dbReference type="PROSITE" id="PS50108">
    <property type="entry name" value="CRIB"/>
    <property type="match status" value="1"/>
</dbReference>
<feature type="region of interest" description="Disordered" evidence="8">
    <location>
        <begin position="137"/>
        <end position="161"/>
    </location>
</feature>
<evidence type="ECO:0000313" key="12">
    <source>
        <dbReference type="Proteomes" id="UP000694920"/>
    </source>
</evidence>
<dbReference type="CDD" id="cd00132">
    <property type="entry name" value="CRIB"/>
    <property type="match status" value="1"/>
</dbReference>
<dbReference type="GO" id="GO:0007015">
    <property type="term" value="P:actin filament organization"/>
    <property type="evidence" value="ECO:0007669"/>
    <property type="project" value="InterPro"/>
</dbReference>
<dbReference type="GO" id="GO:0005634">
    <property type="term" value="C:nucleus"/>
    <property type="evidence" value="ECO:0007669"/>
    <property type="project" value="UniProtKB-SubCell"/>
</dbReference>
<feature type="domain" description="WH2" evidence="11">
    <location>
        <begin position="451"/>
        <end position="468"/>
    </location>
</feature>
<dbReference type="PANTHER" id="PTHR11202:SF36">
    <property type="entry name" value="ACTIN NUCLEATION-PROMOTING FACTOR WASL"/>
    <property type="match status" value="1"/>
</dbReference>
<dbReference type="CDD" id="cd01205">
    <property type="entry name" value="EVH1_WASP-like"/>
    <property type="match status" value="1"/>
</dbReference>
<proteinExistence type="predicted"/>
<dbReference type="PRINTS" id="PR01217">
    <property type="entry name" value="PRICHEXTENSN"/>
</dbReference>
<dbReference type="KEGG" id="ccin:107266326"/>
<dbReference type="RefSeq" id="XP_015592177.1">
    <property type="nucleotide sequence ID" value="XM_015736691.2"/>
</dbReference>
<dbReference type="InterPro" id="IPR011993">
    <property type="entry name" value="PH-like_dom_sf"/>
</dbReference>
<evidence type="ECO:0000256" key="8">
    <source>
        <dbReference type="SAM" id="MobiDB-lite"/>
    </source>
</evidence>
<evidence type="ECO:0000259" key="9">
    <source>
        <dbReference type="PROSITE" id="PS50108"/>
    </source>
</evidence>
<feature type="domain" description="WH1" evidence="10">
    <location>
        <begin position="26"/>
        <end position="136"/>
    </location>
</feature>
<dbReference type="SUPFAM" id="SSF47912">
    <property type="entry name" value="Wiscott-Aldrich syndrome protein, WASP, C-terminal domain"/>
    <property type="match status" value="1"/>
</dbReference>
<dbReference type="RefSeq" id="XP_024939338.1">
    <property type="nucleotide sequence ID" value="XM_025083570.1"/>
</dbReference>
<feature type="compositionally biased region" description="Polar residues" evidence="8">
    <location>
        <begin position="322"/>
        <end position="331"/>
    </location>
</feature>
<dbReference type="SUPFAM" id="SSF50729">
    <property type="entry name" value="PH domain-like"/>
    <property type="match status" value="1"/>
</dbReference>
<evidence type="ECO:0000313" key="15">
    <source>
        <dbReference type="RefSeq" id="XP_024939338.1"/>
    </source>
</evidence>
<dbReference type="Pfam" id="PF02205">
    <property type="entry name" value="WH2"/>
    <property type="match status" value="2"/>
</dbReference>